<dbReference type="InterPro" id="IPR006443">
    <property type="entry name" value="Formate-DH-alph_fdnG"/>
</dbReference>
<dbReference type="PANTHER" id="PTHR43598">
    <property type="entry name" value="TUNGSTEN-CONTAINING FORMYLMETHANOFURAN DEHYDROGENASE 2 SUBUNIT B"/>
    <property type="match status" value="1"/>
</dbReference>
<dbReference type="GO" id="GO:0009326">
    <property type="term" value="C:formate dehydrogenase complex"/>
    <property type="evidence" value="ECO:0007669"/>
    <property type="project" value="UniProtKB-ARBA"/>
</dbReference>
<evidence type="ECO:0000256" key="8">
    <source>
        <dbReference type="ARBA" id="ARBA00022729"/>
    </source>
</evidence>
<dbReference type="GO" id="GO:0009061">
    <property type="term" value="P:anaerobic respiration"/>
    <property type="evidence" value="ECO:0007669"/>
    <property type="project" value="TreeGrafter"/>
</dbReference>
<keyword evidence="11 17" id="KW-0560">Oxidoreductase</keyword>
<dbReference type="GO" id="GO:0009055">
    <property type="term" value="F:electron transfer activity"/>
    <property type="evidence" value="ECO:0007669"/>
    <property type="project" value="InterPro"/>
</dbReference>
<dbReference type="FunFam" id="3.40.228.10:FF:000006">
    <property type="entry name" value="Formate dehydrogenase, alpha subunit, selenocysteine-containing"/>
    <property type="match status" value="1"/>
</dbReference>
<comment type="subcellular location">
    <subcellularLocation>
        <location evidence="3">Periplasm</location>
    </subcellularLocation>
</comment>
<keyword evidence="18" id="KW-1185">Reference proteome</keyword>
<dbReference type="Pfam" id="PF01568">
    <property type="entry name" value="Molydop_binding"/>
    <property type="match status" value="1"/>
</dbReference>
<dbReference type="EC" id="1.2.1.2" evidence="17"/>
<dbReference type="EMBL" id="LR134510">
    <property type="protein sequence ID" value="VEJ08734.1"/>
    <property type="molecule type" value="Genomic_DNA"/>
</dbReference>
<comment type="cofactor">
    <cofactor evidence="2">
        <name>[4Fe-4S] cluster</name>
        <dbReference type="ChEBI" id="CHEBI:49883"/>
    </cofactor>
</comment>
<keyword evidence="14" id="KW-0520">NAD</keyword>
<dbReference type="GO" id="GO:0047111">
    <property type="term" value="F:formate dehydrogenase (cytochrome-c-553) activity"/>
    <property type="evidence" value="ECO:0007669"/>
    <property type="project" value="InterPro"/>
</dbReference>
<dbReference type="Gene3D" id="3.30.200.210">
    <property type="match status" value="1"/>
</dbReference>
<comment type="similarity">
    <text evidence="4">Belongs to the prokaryotic molybdopterin-containing oxidoreductase family.</text>
</comment>
<keyword evidence="10" id="KW-0712">Selenocysteine</keyword>
<dbReference type="PROSITE" id="PS00932">
    <property type="entry name" value="MOLYBDOPTERIN_PROK_3"/>
    <property type="match status" value="1"/>
</dbReference>
<evidence type="ECO:0000256" key="5">
    <source>
        <dbReference type="ARBA" id="ARBA00022485"/>
    </source>
</evidence>
<dbReference type="GO" id="GO:0036397">
    <property type="term" value="F:formate dehydrogenase (quinone) activity"/>
    <property type="evidence" value="ECO:0007669"/>
    <property type="project" value="UniProtKB-ARBA"/>
</dbReference>
<dbReference type="FunFam" id="3.40.228.10:FF:000009">
    <property type="entry name" value="Formate dehydrogenase, alpha subunit, selenocysteine-containing"/>
    <property type="match status" value="1"/>
</dbReference>
<evidence type="ECO:0000256" key="10">
    <source>
        <dbReference type="ARBA" id="ARBA00022933"/>
    </source>
</evidence>
<dbReference type="FunFam" id="3.40.50.740:FF:000007">
    <property type="entry name" value="Formate dehydrogenase, alpha subunit, selenocysteine-containing"/>
    <property type="match status" value="1"/>
</dbReference>
<evidence type="ECO:0000259" key="16">
    <source>
        <dbReference type="PROSITE" id="PS51669"/>
    </source>
</evidence>
<evidence type="ECO:0000256" key="7">
    <source>
        <dbReference type="ARBA" id="ARBA00022723"/>
    </source>
</evidence>
<keyword evidence="8 15" id="KW-0732">Signal</keyword>
<reference evidence="17 18" key="1">
    <citation type="submission" date="2018-12" db="EMBL/GenBank/DDBJ databases">
        <authorList>
            <consortium name="Pathogen Informatics"/>
        </authorList>
    </citation>
    <scope>NUCLEOTIDE SEQUENCE [LARGE SCALE GENOMIC DNA]</scope>
    <source>
        <strain evidence="17 18">NCTC12871</strain>
    </source>
</reference>
<dbReference type="Proteomes" id="UP000279799">
    <property type="component" value="Chromosome"/>
</dbReference>
<feature type="signal peptide" evidence="15">
    <location>
        <begin position="1"/>
        <end position="33"/>
    </location>
</feature>
<protein>
    <submittedName>
        <fullName evidence="17">Formate dehydrogenase subunit alpha</fullName>
        <ecNumber evidence="17">1.2.1.2</ecNumber>
    </submittedName>
</protein>
<keyword evidence="7" id="KW-0479">Metal-binding</keyword>
<feature type="domain" description="4Fe-4S Mo/W bis-MGD-type" evidence="16">
    <location>
        <begin position="43"/>
        <end position="106"/>
    </location>
</feature>
<keyword evidence="5" id="KW-0004">4Fe-4S</keyword>
<dbReference type="AlphaFoldDB" id="A0A448TRS8"/>
<dbReference type="Gene3D" id="3.40.228.10">
    <property type="entry name" value="Dimethylsulfoxide Reductase, domain 2"/>
    <property type="match status" value="2"/>
</dbReference>
<evidence type="ECO:0000256" key="4">
    <source>
        <dbReference type="ARBA" id="ARBA00010312"/>
    </source>
</evidence>
<dbReference type="PANTHER" id="PTHR43598:SF1">
    <property type="entry name" value="FORMATE DEHYDROGENASE-O MAJOR SUBUNIT"/>
    <property type="match status" value="1"/>
</dbReference>
<sequence length="1017" mass="113464">MQVTRRKFFKICAGGMAGTSVALLGFAPVAALAAPRENKLIRAKETRQTCTYCAVGCGMLMYTLGDSSINDRTKLIHIEGDPDHPVSRGSLCPRGAGALDFVNSPNRVQYPEYRAPGSDKWVRISWDEAINRIARLMKDDRDANFQEKNAEGTTVNRWVTTGMLCASAASNETCWLTHKWGRALGMVVIDNQGSTCHAPTVAALAPSFGRGAMTNHWVDIKNANVVVTMGSNPAECHPVGFKWVVEAKKQSKAKYIAIDPRFNRSAAVADHYIPLRVGTDIAFLMGAIRWLLKNDKIQHEYVKNYTNATFLINDGFDFKDGYFTGYDDHTRHYDKSTWTYQLDASGNPIRDMTMQNPRCVINLLRKHVDRYTPEMVERITGVPAKDFQLFCETIGETSAPDKTTTFMYALGWTQHTVGVQNIRSIAMIQLLLGNIGMAGGGVNALRGHSNVQGTTDLGLYPHTLPAYLKLPIDQDTDLKTFLTRTTPVTLGIGQVNYWKNTPKFMVSLLKAFYGDNATADNQYGFDFLPKRDQAYDPDRFIDLMYHGKVNGYICQGMNALASLPNKNKTSKAFQNLKFLIVMDPIKTSTSDFWQNHGEMNDVTPADIKTEVFRLPTTCFAEEDGSIANSGRWLQWHYKAVQPPYEAKTDNEILSLIRAKMLDLYRKEGGKGLESFQAMQWNYENPLRPTAHELAKENNGYALEDLYDKNGKLIAKKGQLLSTFGHLRDDGTTMAGCWIYTGQWTEKGNQMENRDNADPSGLGNTLGWSFAWPLNRRILYNRASADLAGKPWNADRQLVRWNGTNWNYIDVADFGNAPPNTPTMPFIMQPDGAGALFALNRINDGPMPEHYEPMETPIGTNPLHPNVIHNPVVRVLPTDKDSFGTAKDFPYAATTYGITELFHCWTGQALLNVICQPQQFVEVGADLAKEKGIKEGDKVKVMSKRGFMKGVAVVTKRLRPLHVNGMLVHQIGIPTPWSFNTVGKKGFIANTLTPSVGDANTQTPEYKAFLVNIEKVEG</sequence>
<accession>A0A448TRS8</accession>
<dbReference type="GO" id="GO:0051539">
    <property type="term" value="F:4 iron, 4 sulfur cluster binding"/>
    <property type="evidence" value="ECO:0007669"/>
    <property type="project" value="UniProtKB-KW"/>
</dbReference>
<dbReference type="InterPro" id="IPR006311">
    <property type="entry name" value="TAT_signal"/>
</dbReference>
<dbReference type="SUPFAM" id="SSF50692">
    <property type="entry name" value="ADC-like"/>
    <property type="match status" value="1"/>
</dbReference>
<dbReference type="FunFam" id="2.40.40.20:FF:000017">
    <property type="entry name" value="Formate dehydrogenase, alpha subunit"/>
    <property type="match status" value="1"/>
</dbReference>
<organism evidence="17 18">
    <name type="scientific">Actinobacillus delphinicola</name>
    <dbReference type="NCBI Taxonomy" id="51161"/>
    <lineage>
        <taxon>Bacteria</taxon>
        <taxon>Pseudomonadati</taxon>
        <taxon>Pseudomonadota</taxon>
        <taxon>Gammaproteobacteria</taxon>
        <taxon>Pasteurellales</taxon>
        <taxon>Pasteurellaceae</taxon>
        <taxon>Actinobacillus</taxon>
    </lineage>
</organism>
<evidence type="ECO:0000256" key="6">
    <source>
        <dbReference type="ARBA" id="ARBA00022505"/>
    </source>
</evidence>
<keyword evidence="9" id="KW-0574">Periplasm</keyword>
<dbReference type="InterPro" id="IPR006656">
    <property type="entry name" value="Mopterin_OxRdtase"/>
</dbReference>
<dbReference type="RefSeq" id="WP_126598062.1">
    <property type="nucleotide sequence ID" value="NZ_LR134510.1"/>
</dbReference>
<dbReference type="OrthoDB" id="9810782at2"/>
<dbReference type="InterPro" id="IPR006655">
    <property type="entry name" value="Mopterin_OxRdtase_prok_CS"/>
</dbReference>
<dbReference type="InterPro" id="IPR006657">
    <property type="entry name" value="MoPterin_dinucl-bd_dom"/>
</dbReference>
<keyword evidence="12" id="KW-0408">Iron</keyword>
<dbReference type="Gene3D" id="3.40.50.740">
    <property type="match status" value="1"/>
</dbReference>
<dbReference type="PROSITE" id="PS51318">
    <property type="entry name" value="TAT"/>
    <property type="match status" value="1"/>
</dbReference>
<dbReference type="InterPro" id="IPR006963">
    <property type="entry name" value="Mopterin_OxRdtase_4Fe-4S_dom"/>
</dbReference>
<dbReference type="Gene3D" id="2.40.40.20">
    <property type="match status" value="1"/>
</dbReference>
<proteinExistence type="inferred from homology"/>
<evidence type="ECO:0000256" key="9">
    <source>
        <dbReference type="ARBA" id="ARBA00022764"/>
    </source>
</evidence>
<evidence type="ECO:0000313" key="18">
    <source>
        <dbReference type="Proteomes" id="UP000279799"/>
    </source>
</evidence>
<dbReference type="GO" id="GO:0042597">
    <property type="term" value="C:periplasmic space"/>
    <property type="evidence" value="ECO:0007669"/>
    <property type="project" value="UniProtKB-SubCell"/>
</dbReference>
<dbReference type="GO" id="GO:0015944">
    <property type="term" value="P:formate oxidation"/>
    <property type="evidence" value="ECO:0007669"/>
    <property type="project" value="UniProtKB-ARBA"/>
</dbReference>
<evidence type="ECO:0000256" key="3">
    <source>
        <dbReference type="ARBA" id="ARBA00004418"/>
    </source>
</evidence>
<dbReference type="Pfam" id="PF00384">
    <property type="entry name" value="Molybdopterin"/>
    <property type="match status" value="1"/>
</dbReference>
<evidence type="ECO:0000256" key="14">
    <source>
        <dbReference type="ARBA" id="ARBA00023027"/>
    </source>
</evidence>
<evidence type="ECO:0000256" key="11">
    <source>
        <dbReference type="ARBA" id="ARBA00023002"/>
    </source>
</evidence>
<feature type="chain" id="PRO_5019568693" evidence="15">
    <location>
        <begin position="34"/>
        <end position="1017"/>
    </location>
</feature>
<dbReference type="NCBIfam" id="TIGR01553">
    <property type="entry name" value="formate-DH-alph"/>
    <property type="match status" value="1"/>
</dbReference>
<dbReference type="PROSITE" id="PS51669">
    <property type="entry name" value="4FE4S_MOW_BIS_MGD"/>
    <property type="match status" value="1"/>
</dbReference>
<name>A0A448TRS8_9PAST</name>
<dbReference type="FunFam" id="3.30.200.210:FF:000003">
    <property type="entry name" value="Formate dehydrogenase-N subunit alpha"/>
    <property type="match status" value="1"/>
</dbReference>
<dbReference type="SMART" id="SM00926">
    <property type="entry name" value="Molybdop_Fe4S4"/>
    <property type="match status" value="1"/>
</dbReference>
<dbReference type="GO" id="GO:0008863">
    <property type="term" value="F:formate dehydrogenase (NAD+) activity"/>
    <property type="evidence" value="ECO:0007669"/>
    <property type="project" value="InterPro"/>
</dbReference>
<comment type="cofactor">
    <cofactor evidence="1">
        <name>Mo-bis(molybdopterin guanine dinucleotide)</name>
        <dbReference type="ChEBI" id="CHEBI:60539"/>
    </cofactor>
</comment>
<dbReference type="SUPFAM" id="SSF53706">
    <property type="entry name" value="Formate dehydrogenase/DMSO reductase, domains 1-3"/>
    <property type="match status" value="1"/>
</dbReference>
<keyword evidence="13" id="KW-0411">Iron-sulfur</keyword>
<evidence type="ECO:0000313" key="17">
    <source>
        <dbReference type="EMBL" id="VEJ08734.1"/>
    </source>
</evidence>
<evidence type="ECO:0000256" key="15">
    <source>
        <dbReference type="SAM" id="SignalP"/>
    </source>
</evidence>
<dbReference type="InterPro" id="IPR009010">
    <property type="entry name" value="Asp_de-COase-like_dom_sf"/>
</dbReference>
<evidence type="ECO:0000256" key="2">
    <source>
        <dbReference type="ARBA" id="ARBA00001966"/>
    </source>
</evidence>
<dbReference type="CDD" id="cd02752">
    <property type="entry name" value="MopB_Formate-Dh-Na-like"/>
    <property type="match status" value="1"/>
</dbReference>
<dbReference type="GO" id="GO:0043546">
    <property type="term" value="F:molybdopterin cofactor binding"/>
    <property type="evidence" value="ECO:0007669"/>
    <property type="project" value="InterPro"/>
</dbReference>
<evidence type="ECO:0000256" key="12">
    <source>
        <dbReference type="ARBA" id="ARBA00023004"/>
    </source>
</evidence>
<dbReference type="GO" id="GO:0030151">
    <property type="term" value="F:molybdenum ion binding"/>
    <property type="evidence" value="ECO:0007669"/>
    <property type="project" value="TreeGrafter"/>
</dbReference>
<gene>
    <name evidence="17" type="primary">fdnG</name>
    <name evidence="17" type="ORF">NCTC12871_00141</name>
</gene>
<evidence type="ECO:0000256" key="13">
    <source>
        <dbReference type="ARBA" id="ARBA00023014"/>
    </source>
</evidence>
<evidence type="ECO:0000256" key="1">
    <source>
        <dbReference type="ARBA" id="ARBA00001942"/>
    </source>
</evidence>
<dbReference type="KEGG" id="adp:NCTC12871_00141"/>
<keyword evidence="6" id="KW-0500">Molybdenum</keyword>
<dbReference type="Pfam" id="PF04879">
    <property type="entry name" value="Molybdop_Fe4S4"/>
    <property type="match status" value="1"/>
</dbReference>